<comment type="caution">
    <text evidence="2">The sequence shown here is derived from an EMBL/GenBank/DDBJ whole genome shotgun (WGS) entry which is preliminary data.</text>
</comment>
<accession>A0A4Z0S146</accession>
<name>A0A4Z0S146_WEICO</name>
<protein>
    <submittedName>
        <fullName evidence="2">Uracil-DNA glycosylase</fullName>
    </submittedName>
</protein>
<feature type="non-terminal residue" evidence="2">
    <location>
        <position position="30"/>
    </location>
</feature>
<proteinExistence type="predicted"/>
<evidence type="ECO:0000313" key="1">
    <source>
        <dbReference type="EMBL" id="TGE73902.1"/>
    </source>
</evidence>
<dbReference type="EMBL" id="PVSN01000016">
    <property type="protein sequence ID" value="TGE74968.1"/>
    <property type="molecule type" value="Genomic_DNA"/>
</dbReference>
<dbReference type="EMBL" id="PVSN01000023">
    <property type="protein sequence ID" value="TGE73902.1"/>
    <property type="molecule type" value="Genomic_DNA"/>
</dbReference>
<evidence type="ECO:0000313" key="3">
    <source>
        <dbReference type="Proteomes" id="UP000297646"/>
    </source>
</evidence>
<reference evidence="2 3" key="1">
    <citation type="submission" date="2018-03" db="EMBL/GenBank/DDBJ databases">
        <title>Genome sequencing of Weissella confusa isolates.</title>
        <authorList>
            <person name="Kajala I."/>
            <person name="Baruah R."/>
            <person name="Bergsveinson J."/>
            <person name="Juvonen R."/>
            <person name="Ziola B."/>
        </authorList>
    </citation>
    <scope>NUCLEOTIDE SEQUENCE [LARGE SCALE GENOMIC DNA]</scope>
    <source>
        <strain evidence="2 3">VTT E-062653</strain>
    </source>
</reference>
<dbReference type="AlphaFoldDB" id="A0A4Z0S146"/>
<organism evidence="2 3">
    <name type="scientific">Weissella confusa</name>
    <name type="common">Lactobacillus confusus</name>
    <dbReference type="NCBI Taxonomy" id="1583"/>
    <lineage>
        <taxon>Bacteria</taxon>
        <taxon>Bacillati</taxon>
        <taxon>Bacillota</taxon>
        <taxon>Bacilli</taxon>
        <taxon>Lactobacillales</taxon>
        <taxon>Lactobacillaceae</taxon>
        <taxon>Weissella</taxon>
    </lineage>
</organism>
<evidence type="ECO:0000313" key="2">
    <source>
        <dbReference type="EMBL" id="TGE74968.1"/>
    </source>
</evidence>
<gene>
    <name evidence="2" type="ORF">C6P11_02555</name>
    <name evidence="1" type="ORF">C6P11_03990</name>
</gene>
<dbReference type="Proteomes" id="UP000297646">
    <property type="component" value="Unassembled WGS sequence"/>
</dbReference>
<sequence>MVVDLKQEIMADSRNASFTARGLEPIYMIA</sequence>